<comment type="caution">
    <text evidence="3">The sequence shown here is derived from an EMBL/GenBank/DDBJ whole genome shotgun (WGS) entry which is preliminary data.</text>
</comment>
<reference evidence="3" key="1">
    <citation type="submission" date="2023-10" db="EMBL/GenBank/DDBJ databases">
        <title>Chromosome-level genome of the transformable northern wattle, Acacia crassicarpa.</title>
        <authorList>
            <person name="Massaro I."/>
            <person name="Sinha N.R."/>
            <person name="Poethig S."/>
            <person name="Leichty A.R."/>
        </authorList>
    </citation>
    <scope>NUCLEOTIDE SEQUENCE</scope>
    <source>
        <strain evidence="3">Acra3RX</strain>
        <tissue evidence="3">Leaf</tissue>
    </source>
</reference>
<feature type="region of interest" description="Disordered" evidence="2">
    <location>
        <begin position="81"/>
        <end position="109"/>
    </location>
</feature>
<dbReference type="PANTHER" id="PTHR36764:SF1">
    <property type="entry name" value="TRNA (ILE)-LYSIDINE SYNTHASE"/>
    <property type="match status" value="1"/>
</dbReference>
<dbReference type="AlphaFoldDB" id="A0AAE1IU32"/>
<dbReference type="PANTHER" id="PTHR36764">
    <property type="entry name" value="TRNA (ILE)-LYSIDINE SYNTHASE"/>
    <property type="match status" value="1"/>
</dbReference>
<protein>
    <submittedName>
        <fullName evidence="3">Uncharacterized protein</fullName>
    </submittedName>
</protein>
<feature type="compositionally biased region" description="Polar residues" evidence="2">
    <location>
        <begin position="282"/>
        <end position="294"/>
    </location>
</feature>
<proteinExistence type="predicted"/>
<dbReference type="Proteomes" id="UP001293593">
    <property type="component" value="Unassembled WGS sequence"/>
</dbReference>
<feature type="region of interest" description="Disordered" evidence="2">
    <location>
        <begin position="215"/>
        <end position="296"/>
    </location>
</feature>
<feature type="compositionally biased region" description="Basic and acidic residues" evidence="2">
    <location>
        <begin position="338"/>
        <end position="347"/>
    </location>
</feature>
<keyword evidence="1" id="KW-0175">Coiled coil</keyword>
<evidence type="ECO:0000313" key="4">
    <source>
        <dbReference type="Proteomes" id="UP001293593"/>
    </source>
</evidence>
<name>A0AAE1IU32_9FABA</name>
<dbReference type="EMBL" id="JAWXYG010000012">
    <property type="protein sequence ID" value="KAK4257133.1"/>
    <property type="molecule type" value="Genomic_DNA"/>
</dbReference>
<organism evidence="3 4">
    <name type="scientific">Acacia crassicarpa</name>
    <name type="common">northern wattle</name>
    <dbReference type="NCBI Taxonomy" id="499986"/>
    <lineage>
        <taxon>Eukaryota</taxon>
        <taxon>Viridiplantae</taxon>
        <taxon>Streptophyta</taxon>
        <taxon>Embryophyta</taxon>
        <taxon>Tracheophyta</taxon>
        <taxon>Spermatophyta</taxon>
        <taxon>Magnoliopsida</taxon>
        <taxon>eudicotyledons</taxon>
        <taxon>Gunneridae</taxon>
        <taxon>Pentapetalae</taxon>
        <taxon>rosids</taxon>
        <taxon>fabids</taxon>
        <taxon>Fabales</taxon>
        <taxon>Fabaceae</taxon>
        <taxon>Caesalpinioideae</taxon>
        <taxon>mimosoid clade</taxon>
        <taxon>Acacieae</taxon>
        <taxon>Acacia</taxon>
    </lineage>
</organism>
<sequence length="347" mass="37701">MVAISLYRGNLHRVPDVPRRWLMPAPKISLRQFKSLVARRSKAHSRRLADEAFASTTTLSIPNPGSLSNGQNEVPIIDKPSIAIQPESEKVSDNGAGHSREGEDHKEPELCNGSVKKAIDEPDSFADAKTDAVEKASEPFDGDASLVTKQTETIGDKEGMLSDKEKRKKEVEDKLQVLNAKKHNLVIALKQILNVEEELKRRTSVQGIALRSSVPFQSDGTNETGSLARHMTPRVGSEANLGGDVEGSETDDPTNHNMLSRNVHWRSSRSPSESPLRRTPSVQQNMGSQPSRASPSRFVFSHQGNAMNQASVSVSVSGTGYIASSPSPAASGGTSIFRDARHPSPWN</sequence>
<feature type="coiled-coil region" evidence="1">
    <location>
        <begin position="161"/>
        <end position="188"/>
    </location>
</feature>
<evidence type="ECO:0000256" key="1">
    <source>
        <dbReference type="SAM" id="Coils"/>
    </source>
</evidence>
<evidence type="ECO:0000313" key="3">
    <source>
        <dbReference type="EMBL" id="KAK4257133.1"/>
    </source>
</evidence>
<feature type="compositionally biased region" description="Low complexity" evidence="2">
    <location>
        <begin position="268"/>
        <end position="281"/>
    </location>
</feature>
<feature type="region of interest" description="Disordered" evidence="2">
    <location>
        <begin position="323"/>
        <end position="347"/>
    </location>
</feature>
<feature type="compositionally biased region" description="Polar residues" evidence="2">
    <location>
        <begin position="215"/>
        <end position="225"/>
    </location>
</feature>
<feature type="compositionally biased region" description="Basic and acidic residues" evidence="2">
    <location>
        <begin position="87"/>
        <end position="109"/>
    </location>
</feature>
<gene>
    <name evidence="3" type="ORF">QN277_006762</name>
</gene>
<evidence type="ECO:0000256" key="2">
    <source>
        <dbReference type="SAM" id="MobiDB-lite"/>
    </source>
</evidence>
<accession>A0AAE1IU32</accession>
<keyword evidence="4" id="KW-1185">Reference proteome</keyword>
<dbReference type="GO" id="GO:0009507">
    <property type="term" value="C:chloroplast"/>
    <property type="evidence" value="ECO:0007669"/>
    <property type="project" value="TreeGrafter"/>
</dbReference>